<reference evidence="2" key="1">
    <citation type="journal article" date="2021" name="IMA Fungus">
        <title>Genomic characterization of three marine fungi, including Emericellopsis atlantica sp. nov. with signatures of a generalist lifestyle and marine biomass degradation.</title>
        <authorList>
            <person name="Hagestad O.C."/>
            <person name="Hou L."/>
            <person name="Andersen J.H."/>
            <person name="Hansen E.H."/>
            <person name="Altermark B."/>
            <person name="Li C."/>
            <person name="Kuhnert E."/>
            <person name="Cox R.J."/>
            <person name="Crous P.W."/>
            <person name="Spatafora J.W."/>
            <person name="Lail K."/>
            <person name="Amirebrahimi M."/>
            <person name="Lipzen A."/>
            <person name="Pangilinan J."/>
            <person name="Andreopoulos W."/>
            <person name="Hayes R.D."/>
            <person name="Ng V."/>
            <person name="Grigoriev I.V."/>
            <person name="Jackson S.A."/>
            <person name="Sutton T.D.S."/>
            <person name="Dobson A.D.W."/>
            <person name="Rama T."/>
        </authorList>
    </citation>
    <scope>NUCLEOTIDE SEQUENCE</scope>
    <source>
        <strain evidence="2">TRa3180A</strain>
    </source>
</reference>
<feature type="compositionally biased region" description="Polar residues" evidence="1">
    <location>
        <begin position="512"/>
        <end position="528"/>
    </location>
</feature>
<feature type="compositionally biased region" description="Polar residues" evidence="1">
    <location>
        <begin position="204"/>
        <end position="215"/>
    </location>
</feature>
<feature type="region of interest" description="Disordered" evidence="1">
    <location>
        <begin position="251"/>
        <end position="294"/>
    </location>
</feature>
<evidence type="ECO:0000313" key="2">
    <source>
        <dbReference type="EMBL" id="KAG9247942.1"/>
    </source>
</evidence>
<dbReference type="EMBL" id="MU253759">
    <property type="protein sequence ID" value="KAG9247942.1"/>
    <property type="molecule type" value="Genomic_DNA"/>
</dbReference>
<feature type="region of interest" description="Disordered" evidence="1">
    <location>
        <begin position="89"/>
        <end position="184"/>
    </location>
</feature>
<feature type="compositionally biased region" description="Low complexity" evidence="1">
    <location>
        <begin position="98"/>
        <end position="122"/>
    </location>
</feature>
<sequence length="659" mass="70375">MAGGTHSYGKRNRKIPSLNGSRGIGSMFGRLLSGNKSTSALHSDDTLASDSDESLDETSTAIFAGRRSTRIPAPYQSHRFSATMSNLPSVGVGGGLNPLGNVPGRSSSSTSPLNNISSSNPNMEQGRQISGPTESTTAPFSNPGYDMSGASFAADQGPEVSTESPFGETSNRLRKIRRQPAGSARTLVIGSPVLNYTSSEQANALMSSPATSNSADPRPIMPKQYPPTGHRFRDDTNKLKAMQEYGEDVAAWEARNPGSKYSQSRQPEARQPETRQPAKFQNNKITGHWKSSWKSTKSMLRGLRPGNTSITEEANVPEASVMGSTGSMQDSVMDTTQSRQDSVMDTTDEISPLDRAILSGLNVTDAQAASSSSRKVSNVTGDLRVPRKPLLPENAQALRERISFGNLRAVDDAQSVISTRPGSSRSSVSANRFDSSREVGCPQMPERAVGLRDEFPGMVPSPKLSQMTDMPSSSPLGESTPRRRLKPALDQAAGRTGMTPADAASRSVFDAQGSSQEVTSQTGSSTSPLLPDSGRIASPKRARVEVSSRYEENLVTTRKRTRITADPTPLELHCLENALHDFSSKALMPESRLPARDKRSSAIVAVLGQKSANTMFSGSSSRNGASLAVATASVTRLSDPDSSMAELDELQLGSTPLFR</sequence>
<organism evidence="2 3">
    <name type="scientific">Calycina marina</name>
    <dbReference type="NCBI Taxonomy" id="1763456"/>
    <lineage>
        <taxon>Eukaryota</taxon>
        <taxon>Fungi</taxon>
        <taxon>Dikarya</taxon>
        <taxon>Ascomycota</taxon>
        <taxon>Pezizomycotina</taxon>
        <taxon>Leotiomycetes</taxon>
        <taxon>Helotiales</taxon>
        <taxon>Pezizellaceae</taxon>
        <taxon>Calycina</taxon>
    </lineage>
</organism>
<dbReference type="AlphaFoldDB" id="A0A9P7Z9T5"/>
<accession>A0A9P7Z9T5</accession>
<keyword evidence="3" id="KW-1185">Reference proteome</keyword>
<name>A0A9P7Z9T5_9HELO</name>
<proteinExistence type="predicted"/>
<feature type="region of interest" description="Disordered" evidence="1">
    <location>
        <begin position="204"/>
        <end position="234"/>
    </location>
</feature>
<feature type="region of interest" description="Disordered" evidence="1">
    <location>
        <begin position="1"/>
        <end position="72"/>
    </location>
</feature>
<protein>
    <submittedName>
        <fullName evidence="2">Uncharacterized protein</fullName>
    </submittedName>
</protein>
<feature type="region of interest" description="Disordered" evidence="1">
    <location>
        <begin position="638"/>
        <end position="659"/>
    </location>
</feature>
<feature type="compositionally biased region" description="Polar residues" evidence="1">
    <location>
        <begin position="159"/>
        <end position="170"/>
    </location>
</feature>
<feature type="compositionally biased region" description="Low complexity" evidence="1">
    <location>
        <begin position="415"/>
        <end position="433"/>
    </location>
</feature>
<feature type="compositionally biased region" description="Polar residues" evidence="1">
    <location>
        <begin position="463"/>
        <end position="477"/>
    </location>
</feature>
<feature type="compositionally biased region" description="Polar residues" evidence="1">
    <location>
        <begin position="123"/>
        <end position="140"/>
    </location>
</feature>
<feature type="region of interest" description="Disordered" evidence="1">
    <location>
        <begin position="415"/>
        <end position="484"/>
    </location>
</feature>
<gene>
    <name evidence="2" type="ORF">BJ878DRAFT_552368</name>
</gene>
<feature type="region of interest" description="Disordered" evidence="1">
    <location>
        <begin position="509"/>
        <end position="548"/>
    </location>
</feature>
<comment type="caution">
    <text evidence="2">The sequence shown here is derived from an EMBL/GenBank/DDBJ whole genome shotgun (WGS) entry which is preliminary data.</text>
</comment>
<evidence type="ECO:0000256" key="1">
    <source>
        <dbReference type="SAM" id="MobiDB-lite"/>
    </source>
</evidence>
<evidence type="ECO:0000313" key="3">
    <source>
        <dbReference type="Proteomes" id="UP000887226"/>
    </source>
</evidence>
<dbReference type="Proteomes" id="UP000887226">
    <property type="component" value="Unassembled WGS sequence"/>
</dbReference>